<feature type="domain" description="Arginine dihydrolase ArgZ/ArgE-like C-terminal second subdomain" evidence="1">
    <location>
        <begin position="134"/>
        <end position="303"/>
    </location>
</feature>
<proteinExistence type="predicted"/>
<organism evidence="2 3">
    <name type="scientific">Peptoniphilus asaccharolyticus DSM 20463</name>
    <dbReference type="NCBI Taxonomy" id="573058"/>
    <lineage>
        <taxon>Bacteria</taxon>
        <taxon>Bacillati</taxon>
        <taxon>Bacillota</taxon>
        <taxon>Tissierellia</taxon>
        <taxon>Tissierellales</taxon>
        <taxon>Peptoniphilaceae</taxon>
        <taxon>Peptoniphilus</taxon>
    </lineage>
</organism>
<dbReference type="InterPro" id="IPR048963">
    <property type="entry name" value="ArgZ/ArgE-like_C_2nd"/>
</dbReference>
<gene>
    <name evidence="2" type="ORF">SAMN00017477_1440</name>
</gene>
<evidence type="ECO:0000313" key="2">
    <source>
        <dbReference type="EMBL" id="SMB88643.1"/>
    </source>
</evidence>
<sequence>MGFQIPEFISPDFSEEKYQNAPNIKLGTVERDGVAPDDFYLTTHIPTFYKYDGKWLFPDHNSLNCVAVFEDGKIFVREIRSLKEGEQVVLSLTGELDTGVLVYRDGFPKSIYSTPGKAVETSFSRDYEKLFELMQHERDSEDGYITWVLGPSVVFDYDTRKALNQLAENGYINCLLGGNAMCTHDLEGGFLQTALGQNIYTQENVPMGHYNHLDLLNEVRTTGSIKKFIAGGNVKDGIIKTLSDMDIPFVLSGSIRDDGPLPEVIGDTEAALTETKKALDKSTLIICIATMLHSLSVANMASGYTIRKNGKITPVFMYSIDVTENVVNKVGAARELMAFVPMVTNVQDFVVNCEKALITPANKVFADEMKIPETEYVEVGQDKSESKEEI</sequence>
<evidence type="ECO:0000259" key="1">
    <source>
        <dbReference type="Pfam" id="PF21570"/>
    </source>
</evidence>
<name>A0A1W1V5R3_PEPAS</name>
<dbReference type="Proteomes" id="UP000192368">
    <property type="component" value="Unassembled WGS sequence"/>
</dbReference>
<keyword evidence="3" id="KW-1185">Reference proteome</keyword>
<dbReference type="STRING" id="573058.SAMN00017477_1440"/>
<accession>A0A1W1V5R3</accession>
<dbReference type="Gene3D" id="2.40.420.10">
    <property type="entry name" value="conserved putative lor/sdh protein from methanococcus maripaludis s2 domain"/>
    <property type="match status" value="1"/>
</dbReference>
<evidence type="ECO:0000313" key="3">
    <source>
        <dbReference type="Proteomes" id="UP000192368"/>
    </source>
</evidence>
<dbReference type="EMBL" id="FWWR01000009">
    <property type="protein sequence ID" value="SMB88643.1"/>
    <property type="molecule type" value="Genomic_DNA"/>
</dbReference>
<dbReference type="Gene3D" id="3.40.50.10690">
    <property type="entry name" value="putative lor/sdh protein like domains"/>
    <property type="match status" value="1"/>
</dbReference>
<dbReference type="RefSeq" id="WP_084230977.1">
    <property type="nucleotide sequence ID" value="NZ_FWWR01000009.1"/>
</dbReference>
<reference evidence="3" key="1">
    <citation type="submission" date="2017-04" db="EMBL/GenBank/DDBJ databases">
        <authorList>
            <person name="Varghese N."/>
            <person name="Submissions S."/>
        </authorList>
    </citation>
    <scope>NUCLEOTIDE SEQUENCE [LARGE SCALE GENOMIC DNA]</scope>
    <source>
        <strain evidence="3">DSM 20463</strain>
    </source>
</reference>
<dbReference type="Pfam" id="PF21570">
    <property type="entry name" value="ArgZ-like_C_2nd"/>
    <property type="match status" value="1"/>
</dbReference>
<dbReference type="OrthoDB" id="5386290at2"/>
<protein>
    <submittedName>
        <fullName evidence="2">Uncharacterized conserved protein, contains Saccharopine dehydrogenase N-terminal (SDHN) domain</fullName>
    </submittedName>
</protein>
<dbReference type="AlphaFoldDB" id="A0A1W1V5R3"/>